<keyword evidence="8" id="KW-1185">Reference proteome</keyword>
<dbReference type="RefSeq" id="WP_085816017.1">
    <property type="nucleotide sequence ID" value="NZ_FWFU01000001.1"/>
</dbReference>
<dbReference type="CDD" id="cd14014">
    <property type="entry name" value="STKc_PknB_like"/>
    <property type="match status" value="1"/>
</dbReference>
<keyword evidence="4" id="KW-0067">ATP-binding</keyword>
<dbReference type="OrthoDB" id="9801841at2"/>
<evidence type="ECO:0000256" key="4">
    <source>
        <dbReference type="ARBA" id="ARBA00022840"/>
    </source>
</evidence>
<dbReference type="Gene3D" id="3.30.200.20">
    <property type="entry name" value="Phosphorylase Kinase, domain 1"/>
    <property type="match status" value="1"/>
</dbReference>
<dbReference type="Gene3D" id="1.10.510.10">
    <property type="entry name" value="Transferase(Phosphotransferase) domain 1"/>
    <property type="match status" value="1"/>
</dbReference>
<dbReference type="Proteomes" id="UP000193207">
    <property type="component" value="Unassembled WGS sequence"/>
</dbReference>
<name>A0A1X6YB88_9RHOB</name>
<evidence type="ECO:0000313" key="8">
    <source>
        <dbReference type="Proteomes" id="UP000193207"/>
    </source>
</evidence>
<protein>
    <submittedName>
        <fullName evidence="7">Serine/threonine-protein kinase StkP</fullName>
        <ecNumber evidence="7">2.7.11.1</ecNumber>
    </submittedName>
</protein>
<dbReference type="InterPro" id="IPR000719">
    <property type="entry name" value="Prot_kinase_dom"/>
</dbReference>
<dbReference type="AlphaFoldDB" id="A0A1X6YB88"/>
<accession>A0A1X6YB88</accession>
<keyword evidence="2" id="KW-0547">Nucleotide-binding</keyword>
<evidence type="ECO:0000256" key="3">
    <source>
        <dbReference type="ARBA" id="ARBA00022777"/>
    </source>
</evidence>
<dbReference type="PANTHER" id="PTHR43289:SF6">
    <property type="entry name" value="SERINE_THREONINE-PROTEIN KINASE NEKL-3"/>
    <property type="match status" value="1"/>
</dbReference>
<sequence length="471" mass="52688">MQHNAICQDDSLTDELPGGVTLLHGQYEIEQQLVGGGFGLTYLARDSLDRRVVIKECYPSALCLRRGREVRPRSESQEAQYESVIRNFIMEARRLARLDHPGIVRVHQVFEENNTAYMAMDLVEGLDLLTIRQEDSPRLTREVLEKALRDTLDALGYVHGFDMLHRDISPDNLLLGEDDSLTLIDFGAAREGYCQKSRALSAVLSVKDGYSPHEFYLKDMAQTPSSDLYSVAATFYHLITGSAPPDSQKRLAAMASDCADPYQPLALGPWNLRHNMLVTIDRALSVAPQDRIQSVAEWVELLDCEELLPVDAVQEETGQVPAERVKELDPALFKAISSLVRDTNSHLSPGPHDRALRAMHVRHGPAAPKAERQDDQTRPEQLYDIFGEPVDDVEAWLKEQDRLSRKGACDGTGQAGAKPEGTRRSGWAKRAPRQTLAAGYDETRPTSLLSRLVRALVKGRRRSGDEEMIRN</sequence>
<dbReference type="GO" id="GO:0004674">
    <property type="term" value="F:protein serine/threonine kinase activity"/>
    <property type="evidence" value="ECO:0007669"/>
    <property type="project" value="UniProtKB-EC"/>
</dbReference>
<dbReference type="EMBL" id="FWFU01000001">
    <property type="protein sequence ID" value="SLN14292.1"/>
    <property type="molecule type" value="Genomic_DNA"/>
</dbReference>
<keyword evidence="3 7" id="KW-0418">Kinase</keyword>
<dbReference type="InterPro" id="IPR011009">
    <property type="entry name" value="Kinase-like_dom_sf"/>
</dbReference>
<proteinExistence type="predicted"/>
<evidence type="ECO:0000256" key="2">
    <source>
        <dbReference type="ARBA" id="ARBA00022741"/>
    </source>
</evidence>
<evidence type="ECO:0000256" key="5">
    <source>
        <dbReference type="SAM" id="MobiDB-lite"/>
    </source>
</evidence>
<dbReference type="PROSITE" id="PS50011">
    <property type="entry name" value="PROTEIN_KINASE_DOM"/>
    <property type="match status" value="1"/>
</dbReference>
<reference evidence="7 8" key="1">
    <citation type="submission" date="2017-03" db="EMBL/GenBank/DDBJ databases">
        <authorList>
            <person name="Afonso C.L."/>
            <person name="Miller P.J."/>
            <person name="Scott M.A."/>
            <person name="Spackman E."/>
            <person name="Goraichik I."/>
            <person name="Dimitrov K.M."/>
            <person name="Suarez D.L."/>
            <person name="Swayne D.E."/>
        </authorList>
    </citation>
    <scope>NUCLEOTIDE SEQUENCE [LARGE SCALE GENOMIC DNA]</scope>
    <source>
        <strain evidence="7 8">CECT 8110</strain>
    </source>
</reference>
<dbReference type="Pfam" id="PF00069">
    <property type="entry name" value="Pkinase"/>
    <property type="match status" value="1"/>
</dbReference>
<dbReference type="GO" id="GO:0005524">
    <property type="term" value="F:ATP binding"/>
    <property type="evidence" value="ECO:0007669"/>
    <property type="project" value="UniProtKB-KW"/>
</dbReference>
<evidence type="ECO:0000259" key="6">
    <source>
        <dbReference type="PROSITE" id="PS50011"/>
    </source>
</evidence>
<keyword evidence="1 7" id="KW-0808">Transferase</keyword>
<dbReference type="InterPro" id="IPR008266">
    <property type="entry name" value="Tyr_kinase_AS"/>
</dbReference>
<dbReference type="EC" id="2.7.11.1" evidence="7"/>
<dbReference type="PROSITE" id="PS00109">
    <property type="entry name" value="PROTEIN_KINASE_TYR"/>
    <property type="match status" value="1"/>
</dbReference>
<feature type="region of interest" description="Disordered" evidence="5">
    <location>
        <begin position="406"/>
        <end position="443"/>
    </location>
</feature>
<evidence type="ECO:0000313" key="7">
    <source>
        <dbReference type="EMBL" id="SLN14292.1"/>
    </source>
</evidence>
<feature type="domain" description="Protein kinase" evidence="6">
    <location>
        <begin position="27"/>
        <end position="308"/>
    </location>
</feature>
<dbReference type="PANTHER" id="PTHR43289">
    <property type="entry name" value="MITOGEN-ACTIVATED PROTEIN KINASE KINASE KINASE 20-RELATED"/>
    <property type="match status" value="1"/>
</dbReference>
<evidence type="ECO:0000256" key="1">
    <source>
        <dbReference type="ARBA" id="ARBA00022679"/>
    </source>
</evidence>
<dbReference type="SUPFAM" id="SSF56112">
    <property type="entry name" value="Protein kinase-like (PK-like)"/>
    <property type="match status" value="1"/>
</dbReference>
<gene>
    <name evidence="7" type="primary">stkP</name>
    <name evidence="7" type="ORF">ROH8110_00304</name>
</gene>
<organism evidence="7 8">
    <name type="scientific">Roseovarius halotolerans</name>
    <dbReference type="NCBI Taxonomy" id="505353"/>
    <lineage>
        <taxon>Bacteria</taxon>
        <taxon>Pseudomonadati</taxon>
        <taxon>Pseudomonadota</taxon>
        <taxon>Alphaproteobacteria</taxon>
        <taxon>Rhodobacterales</taxon>
        <taxon>Roseobacteraceae</taxon>
        <taxon>Roseovarius</taxon>
    </lineage>
</organism>